<keyword evidence="2" id="KW-1185">Reference proteome</keyword>
<sequence>MVLCNDEKDMPDWVRTHAKYTAYYTMIHPGDVRSVQIVSENGPRVNELDHKSLHEKKRHGNAAFSNDALPCLILTRYFSIR</sequence>
<organism evidence="1 2">
    <name type="scientific">Reticulibacter mediterranei</name>
    <dbReference type="NCBI Taxonomy" id="2778369"/>
    <lineage>
        <taxon>Bacteria</taxon>
        <taxon>Bacillati</taxon>
        <taxon>Chloroflexota</taxon>
        <taxon>Ktedonobacteria</taxon>
        <taxon>Ktedonobacterales</taxon>
        <taxon>Reticulibacteraceae</taxon>
        <taxon>Reticulibacter</taxon>
    </lineage>
</organism>
<name>A0A8J3IGX6_9CHLR</name>
<gene>
    <name evidence="1" type="ORF">KSF_022730</name>
</gene>
<dbReference type="Proteomes" id="UP000597444">
    <property type="component" value="Unassembled WGS sequence"/>
</dbReference>
<protein>
    <submittedName>
        <fullName evidence="1">Uncharacterized protein</fullName>
    </submittedName>
</protein>
<reference evidence="1" key="1">
    <citation type="submission" date="2020-10" db="EMBL/GenBank/DDBJ databases">
        <title>Taxonomic study of unclassified bacteria belonging to the class Ktedonobacteria.</title>
        <authorList>
            <person name="Yabe S."/>
            <person name="Wang C.M."/>
            <person name="Zheng Y."/>
            <person name="Sakai Y."/>
            <person name="Cavaletti L."/>
            <person name="Monciardini P."/>
            <person name="Donadio S."/>
        </authorList>
    </citation>
    <scope>NUCLEOTIDE SEQUENCE</scope>
    <source>
        <strain evidence="1">ID150040</strain>
    </source>
</reference>
<comment type="caution">
    <text evidence="1">The sequence shown here is derived from an EMBL/GenBank/DDBJ whole genome shotgun (WGS) entry which is preliminary data.</text>
</comment>
<evidence type="ECO:0000313" key="1">
    <source>
        <dbReference type="EMBL" id="GHO92225.1"/>
    </source>
</evidence>
<dbReference type="EMBL" id="BNJK01000001">
    <property type="protein sequence ID" value="GHO92225.1"/>
    <property type="molecule type" value="Genomic_DNA"/>
</dbReference>
<dbReference type="AlphaFoldDB" id="A0A8J3IGX6"/>
<evidence type="ECO:0000313" key="2">
    <source>
        <dbReference type="Proteomes" id="UP000597444"/>
    </source>
</evidence>
<accession>A0A8J3IGX6</accession>
<proteinExistence type="predicted"/>